<feature type="compositionally biased region" description="Polar residues" evidence="1">
    <location>
        <begin position="293"/>
        <end position="310"/>
    </location>
</feature>
<evidence type="ECO:0000313" key="4">
    <source>
        <dbReference type="Proteomes" id="UP000831787"/>
    </source>
</evidence>
<dbReference type="Proteomes" id="UP000831787">
    <property type="component" value="Chromosome"/>
</dbReference>
<evidence type="ECO:0000256" key="1">
    <source>
        <dbReference type="SAM" id="MobiDB-lite"/>
    </source>
</evidence>
<feature type="compositionally biased region" description="Basic and acidic residues" evidence="1">
    <location>
        <begin position="311"/>
        <end position="321"/>
    </location>
</feature>
<feature type="compositionally biased region" description="Basic and acidic residues" evidence="1">
    <location>
        <begin position="368"/>
        <end position="402"/>
    </location>
</feature>
<gene>
    <name evidence="3" type="ORF">MUN89_15720</name>
</gene>
<feature type="region of interest" description="Disordered" evidence="1">
    <location>
        <begin position="286"/>
        <end position="321"/>
    </location>
</feature>
<evidence type="ECO:0000313" key="3">
    <source>
        <dbReference type="EMBL" id="UOQ43359.1"/>
    </source>
</evidence>
<keyword evidence="4" id="KW-1185">Reference proteome</keyword>
<feature type="compositionally biased region" description="Acidic residues" evidence="1">
    <location>
        <begin position="434"/>
        <end position="449"/>
    </location>
</feature>
<feature type="compositionally biased region" description="Basic and acidic residues" evidence="1">
    <location>
        <begin position="490"/>
        <end position="499"/>
    </location>
</feature>
<reference evidence="3 4" key="1">
    <citation type="submission" date="2022-04" db="EMBL/GenBank/DDBJ databases">
        <title>Halobacillus sp. isolated from saltern.</title>
        <authorList>
            <person name="Won M."/>
            <person name="Lee C.-M."/>
            <person name="Woen H.-Y."/>
            <person name="Kwon S.-W."/>
        </authorList>
    </citation>
    <scope>NUCLEOTIDE SEQUENCE [LARGE SCALE GENOMIC DNA]</scope>
    <source>
        <strain evidence="3 4">SSBR10-3</strain>
    </source>
</reference>
<feature type="region of interest" description="Disordered" evidence="1">
    <location>
        <begin position="363"/>
        <end position="511"/>
    </location>
</feature>
<dbReference type="Pfam" id="PF14550">
    <property type="entry name" value="Peptidase_S78_2"/>
    <property type="match status" value="1"/>
</dbReference>
<feature type="domain" description="Phage-like element PBSX protein XkdF" evidence="2">
    <location>
        <begin position="7"/>
        <end position="118"/>
    </location>
</feature>
<protein>
    <submittedName>
        <fullName evidence="3">XkdF-like putative serine protease domain-containing protein</fullName>
    </submittedName>
</protein>
<name>A0ABY4EFW2_9BACI</name>
<organism evidence="3 4">
    <name type="scientific">Halobacillus salinarum</name>
    <dbReference type="NCBI Taxonomy" id="2932257"/>
    <lineage>
        <taxon>Bacteria</taxon>
        <taxon>Bacillati</taxon>
        <taxon>Bacillota</taxon>
        <taxon>Bacilli</taxon>
        <taxon>Bacillales</taxon>
        <taxon>Bacillaceae</taxon>
        <taxon>Halobacillus</taxon>
    </lineage>
</organism>
<dbReference type="InterPro" id="IPR027924">
    <property type="entry name" value="XkdF"/>
</dbReference>
<dbReference type="EMBL" id="CP095073">
    <property type="protein sequence ID" value="UOQ43359.1"/>
    <property type="molecule type" value="Genomic_DNA"/>
</dbReference>
<evidence type="ECO:0000259" key="2">
    <source>
        <dbReference type="Pfam" id="PF14550"/>
    </source>
</evidence>
<sequence>MPELTAPLVFKNEEKRIVHGPVLIPEEEDTDGDVVSAEKIEEVAHQFVEEYGNIDLQHSLNNVGKVIESYIVPVDLHINQEKVVPKGSWMLGVRVTNDASWEAVKDGRLGGFSIMAIEKASLKSKRSEKNAAQKRTTLADLEEGEGWVVNAVSLVDEPAVPKAKYIAVKSKSSDKESSNASSKKNVQKEEVGEITDEVVAKAINGSLEQRERLVRRQVYATFDSDTTESYVHSTLQDSVIIRLEDYLLEEVKLIQLGYEMDDQGNVTFTGEPREVRIEENVVPVEESGPSAAVLSQSGEAEESQTLSFKNEAQEQDDRKNQSEGIMQKIMKFFKPAEKAGRTINEENYRKLLEAQEVINDLIASAQSERSHKSKQEGELDMKESEVQEMIKKSVEPVNDKINELLNTLKGSQGDHSSQEEDDQQESSEIAADSQTEEAEPGSEDDEGEETSTKSSADTPTDEEWDKVMKELEKAKQHQPFSRRLAGQDNQSEKSQETQNDRNAFGFKRKAE</sequence>
<proteinExistence type="predicted"/>
<dbReference type="RefSeq" id="WP_244708718.1">
    <property type="nucleotide sequence ID" value="NZ_CP095073.1"/>
</dbReference>
<accession>A0ABY4EFW2</accession>
<feature type="compositionally biased region" description="Basic and acidic residues" evidence="1">
    <location>
        <begin position="465"/>
        <end position="475"/>
    </location>
</feature>